<comment type="caution">
    <text evidence="8">Lacks conserved residue(s) required for the propagation of feature annotation.</text>
</comment>
<dbReference type="GO" id="GO:0004775">
    <property type="term" value="F:succinate-CoA ligase (ADP-forming) activity"/>
    <property type="evidence" value="ECO:0007669"/>
    <property type="project" value="UniProtKB-UniRule"/>
</dbReference>
<keyword evidence="4 8" id="KW-0479">Metal-binding</keyword>
<dbReference type="InterPro" id="IPR011761">
    <property type="entry name" value="ATP-grasp"/>
</dbReference>
<keyword evidence="5 8" id="KW-0547">Nucleotide-binding</keyword>
<feature type="binding site" evidence="8">
    <location>
        <position position="99"/>
    </location>
    <ligand>
        <name>ATP</name>
        <dbReference type="ChEBI" id="CHEBI:30616"/>
    </ligand>
</feature>
<dbReference type="RefSeq" id="WP_146826143.1">
    <property type="nucleotide sequence ID" value="NZ_BAAAYQ010000005.1"/>
</dbReference>
<keyword evidence="2 8" id="KW-0816">Tricarboxylic acid cycle</keyword>
<comment type="subunit">
    <text evidence="8">Heterotetramer of two alpha and two beta subunits.</text>
</comment>
<dbReference type="FunFam" id="3.30.470.20:FF:000002">
    <property type="entry name" value="Succinate--CoA ligase [ADP-forming] subunit beta"/>
    <property type="match status" value="1"/>
</dbReference>
<dbReference type="Pfam" id="PF00549">
    <property type="entry name" value="Ligase_CoA"/>
    <property type="match status" value="1"/>
</dbReference>
<evidence type="ECO:0000313" key="10">
    <source>
        <dbReference type="EMBL" id="GEO88728.1"/>
    </source>
</evidence>
<keyword evidence="7 8" id="KW-0460">Magnesium</keyword>
<evidence type="ECO:0000256" key="1">
    <source>
        <dbReference type="ARBA" id="ARBA00009182"/>
    </source>
</evidence>
<dbReference type="OrthoDB" id="9802602at2"/>
<dbReference type="InterPro" id="IPR013815">
    <property type="entry name" value="ATP_grasp_subdomain_1"/>
</dbReference>
<keyword evidence="3 8" id="KW-0436">Ligase</keyword>
<reference evidence="10 11" key="1">
    <citation type="submission" date="2019-07" db="EMBL/GenBank/DDBJ databases">
        <title>Whole genome shotgun sequence of Aeromicrobium flavum NBRC 107625.</title>
        <authorList>
            <person name="Hosoyama A."/>
            <person name="Uohara A."/>
            <person name="Ohji S."/>
            <person name="Ichikawa N."/>
        </authorList>
    </citation>
    <scope>NUCLEOTIDE SEQUENCE [LARGE SCALE GENOMIC DNA]</scope>
    <source>
        <strain evidence="10 11">NBRC 107625</strain>
    </source>
</reference>
<dbReference type="NCBIfam" id="NF001913">
    <property type="entry name" value="PRK00696.1"/>
    <property type="match status" value="1"/>
</dbReference>
<comment type="similarity">
    <text evidence="1 8">Belongs to the succinate/malate CoA ligase beta subunit family.</text>
</comment>
<dbReference type="UniPathway" id="UPA00223">
    <property type="reaction ID" value="UER00999"/>
</dbReference>
<dbReference type="GO" id="GO:0004776">
    <property type="term" value="F:succinate-CoA ligase (GDP-forming) activity"/>
    <property type="evidence" value="ECO:0007669"/>
    <property type="project" value="RHEA"/>
</dbReference>
<dbReference type="GO" id="GO:0005524">
    <property type="term" value="F:ATP binding"/>
    <property type="evidence" value="ECO:0007669"/>
    <property type="project" value="UniProtKB-UniRule"/>
</dbReference>
<dbReference type="PANTHER" id="PTHR11815:SF10">
    <property type="entry name" value="SUCCINATE--COA LIGASE [GDP-FORMING] SUBUNIT BETA, MITOCHONDRIAL"/>
    <property type="match status" value="1"/>
</dbReference>
<feature type="binding site" evidence="8">
    <location>
        <begin position="318"/>
        <end position="320"/>
    </location>
    <ligand>
        <name>substrate</name>
        <note>ligand shared with subunit alpha</note>
    </ligand>
</feature>
<evidence type="ECO:0000256" key="4">
    <source>
        <dbReference type="ARBA" id="ARBA00022723"/>
    </source>
</evidence>
<dbReference type="Proteomes" id="UP000321769">
    <property type="component" value="Unassembled WGS sequence"/>
</dbReference>
<evidence type="ECO:0000259" key="9">
    <source>
        <dbReference type="PROSITE" id="PS50975"/>
    </source>
</evidence>
<evidence type="ECO:0000256" key="3">
    <source>
        <dbReference type="ARBA" id="ARBA00022598"/>
    </source>
</evidence>
<comment type="caution">
    <text evidence="10">The sequence shown here is derived from an EMBL/GenBank/DDBJ whole genome shotgun (WGS) entry which is preliminary data.</text>
</comment>
<proteinExistence type="inferred from homology"/>
<evidence type="ECO:0000256" key="6">
    <source>
        <dbReference type="ARBA" id="ARBA00022840"/>
    </source>
</evidence>
<dbReference type="Gene3D" id="3.40.50.261">
    <property type="entry name" value="Succinyl-CoA synthetase domains"/>
    <property type="match status" value="1"/>
</dbReference>
<feature type="binding site" evidence="8">
    <location>
        <position position="205"/>
    </location>
    <ligand>
        <name>Mg(2+)</name>
        <dbReference type="ChEBI" id="CHEBI:18420"/>
    </ligand>
</feature>
<feature type="binding site" evidence="8">
    <location>
        <position position="256"/>
    </location>
    <ligand>
        <name>substrate</name>
        <note>ligand shared with subunit alpha</note>
    </ligand>
</feature>
<dbReference type="HAMAP" id="MF_00558">
    <property type="entry name" value="Succ_CoA_beta"/>
    <property type="match status" value="1"/>
</dbReference>
<dbReference type="GO" id="GO:0000287">
    <property type="term" value="F:magnesium ion binding"/>
    <property type="evidence" value="ECO:0007669"/>
    <property type="project" value="UniProtKB-UniRule"/>
</dbReference>
<accession>A0A512HTE2</accession>
<name>A0A512HTE2_9ACTN</name>
<comment type="catalytic activity">
    <reaction evidence="8">
        <text>succinate + ATP + CoA = succinyl-CoA + ADP + phosphate</text>
        <dbReference type="Rhea" id="RHEA:17661"/>
        <dbReference type="ChEBI" id="CHEBI:30031"/>
        <dbReference type="ChEBI" id="CHEBI:30616"/>
        <dbReference type="ChEBI" id="CHEBI:43474"/>
        <dbReference type="ChEBI" id="CHEBI:57287"/>
        <dbReference type="ChEBI" id="CHEBI:57292"/>
        <dbReference type="ChEBI" id="CHEBI:456216"/>
        <dbReference type="EC" id="6.2.1.5"/>
    </reaction>
</comment>
<dbReference type="PIRSF" id="PIRSF001554">
    <property type="entry name" value="SucCS_beta"/>
    <property type="match status" value="1"/>
</dbReference>
<dbReference type="InterPro" id="IPR005809">
    <property type="entry name" value="Succ_CoA_ligase-like_bsu"/>
</dbReference>
<dbReference type="GO" id="GO:0006099">
    <property type="term" value="P:tricarboxylic acid cycle"/>
    <property type="evidence" value="ECO:0007669"/>
    <property type="project" value="UniProtKB-UniRule"/>
</dbReference>
<dbReference type="PROSITE" id="PS50975">
    <property type="entry name" value="ATP_GRASP"/>
    <property type="match status" value="1"/>
</dbReference>
<feature type="binding site" evidence="8">
    <location>
        <position position="45"/>
    </location>
    <ligand>
        <name>ATP</name>
        <dbReference type="ChEBI" id="CHEBI:30616"/>
    </ligand>
</feature>
<comment type="function">
    <text evidence="8">Succinyl-CoA synthetase functions in the citric acid cycle (TCA), coupling the hydrolysis of succinyl-CoA to the synthesis of either ATP or GTP and thus represents the only step of substrate-level phosphorylation in the TCA. The beta subunit provides nucleotide specificity of the enzyme and binds the substrate succinate, while the binding sites for coenzyme A and phosphate are found in the alpha subunit.</text>
</comment>
<dbReference type="InterPro" id="IPR013650">
    <property type="entry name" value="ATP-grasp_succ-CoA_synth-type"/>
</dbReference>
<dbReference type="Gene3D" id="3.30.1490.20">
    <property type="entry name" value="ATP-grasp fold, A domain"/>
    <property type="match status" value="1"/>
</dbReference>
<dbReference type="GO" id="GO:0006104">
    <property type="term" value="P:succinyl-CoA metabolic process"/>
    <property type="evidence" value="ECO:0007669"/>
    <property type="project" value="TreeGrafter"/>
</dbReference>
<dbReference type="GO" id="GO:0042709">
    <property type="term" value="C:succinate-CoA ligase complex"/>
    <property type="evidence" value="ECO:0007669"/>
    <property type="project" value="TreeGrafter"/>
</dbReference>
<feature type="binding site" evidence="8">
    <location>
        <begin position="52"/>
        <end position="54"/>
    </location>
    <ligand>
        <name>ATP</name>
        <dbReference type="ChEBI" id="CHEBI:30616"/>
    </ligand>
</feature>
<dbReference type="AlphaFoldDB" id="A0A512HTE2"/>
<evidence type="ECO:0000313" key="11">
    <source>
        <dbReference type="Proteomes" id="UP000321769"/>
    </source>
</evidence>
<evidence type="ECO:0000256" key="5">
    <source>
        <dbReference type="ARBA" id="ARBA00022741"/>
    </source>
</evidence>
<keyword evidence="11" id="KW-1185">Reference proteome</keyword>
<protein>
    <recommendedName>
        <fullName evidence="8">Succinate--CoA ligase [ADP-forming] subunit beta</fullName>
        <ecNumber evidence="8">6.2.1.5</ecNumber>
    </recommendedName>
    <alternativeName>
        <fullName evidence="8">Succinyl-CoA synthetase subunit beta</fullName>
        <shortName evidence="8">SCS-beta</shortName>
    </alternativeName>
</protein>
<feature type="domain" description="ATP-grasp" evidence="9">
    <location>
        <begin position="9"/>
        <end position="241"/>
    </location>
</feature>
<evidence type="ECO:0000256" key="2">
    <source>
        <dbReference type="ARBA" id="ARBA00022532"/>
    </source>
</evidence>
<comment type="pathway">
    <text evidence="8">Carbohydrate metabolism; tricarboxylic acid cycle; succinate from succinyl-CoA (ligase route): step 1/1.</text>
</comment>
<dbReference type="PROSITE" id="PS01217">
    <property type="entry name" value="SUCCINYL_COA_LIG_3"/>
    <property type="match status" value="1"/>
</dbReference>
<dbReference type="EMBL" id="BJZQ01000003">
    <property type="protein sequence ID" value="GEO88728.1"/>
    <property type="molecule type" value="Genomic_DNA"/>
</dbReference>
<keyword evidence="6 8" id="KW-0067">ATP-binding</keyword>
<dbReference type="NCBIfam" id="TIGR01016">
    <property type="entry name" value="sucCoAbeta"/>
    <property type="match status" value="1"/>
</dbReference>
<evidence type="ECO:0000256" key="7">
    <source>
        <dbReference type="ARBA" id="ARBA00022842"/>
    </source>
</evidence>
<comment type="cofactor">
    <cofactor evidence="8">
        <name>Mg(2+)</name>
        <dbReference type="ChEBI" id="CHEBI:18420"/>
    </cofactor>
    <text evidence="8">Binds 1 Mg(2+) ion per subunit.</text>
</comment>
<sequence length="387" mass="40674">MDLMEYQAKELFAKHNVATTLGTVVTTAEEAKAAAEQIGGVTVIKAQVKAGGRGKAGGVKIAKTADEAFEHASNILGMEIKGLTVNRVLVTPATPPVEEYYFSFLLDRANRSYLCIASVEGGVEIEEVAKTNPEAVRQIPIDAGTGVDEAKAREIVADAKFPAELAEQAVEMIQALWKVFVEEDATLVEVNPLARLEGDKLEALDGKVSLDENAEFRHPDHEQFVDNDATDPLEVKAKSKGLNYVKLDGAVGIIGNGAGLVMSTLDVVAYAGEAHGGVQPANFLDIGGGASAQVMADGLDVILNDSQVKSVFVNVFGGITSCDAVANGIKGALEILGDEASKPLVVRLDGNKVEEGRAILNELNHPLVTLVDTMDGAADKAAELANA</sequence>
<dbReference type="InterPro" id="IPR005811">
    <property type="entry name" value="SUCC_ACL_C"/>
</dbReference>
<dbReference type="Pfam" id="PF08442">
    <property type="entry name" value="ATP-grasp_2"/>
    <property type="match status" value="1"/>
</dbReference>
<gene>
    <name evidence="8 10" type="primary">sucC</name>
    <name evidence="10" type="ORF">AFL01nite_10550</name>
</gene>
<dbReference type="SUPFAM" id="SSF56059">
    <property type="entry name" value="Glutathione synthetase ATP-binding domain-like"/>
    <property type="match status" value="1"/>
</dbReference>
<dbReference type="InterPro" id="IPR016102">
    <property type="entry name" value="Succinyl-CoA_synth-like"/>
</dbReference>
<dbReference type="FunFam" id="3.30.1490.20:FF:000014">
    <property type="entry name" value="Succinate--CoA ligase [ADP-forming] subunit beta"/>
    <property type="match status" value="1"/>
</dbReference>
<dbReference type="EC" id="6.2.1.5" evidence="8"/>
<organism evidence="10 11">
    <name type="scientific">Aeromicrobium flavum</name>
    <dbReference type="NCBI Taxonomy" id="416568"/>
    <lineage>
        <taxon>Bacteria</taxon>
        <taxon>Bacillati</taxon>
        <taxon>Actinomycetota</taxon>
        <taxon>Actinomycetes</taxon>
        <taxon>Propionibacteriales</taxon>
        <taxon>Nocardioidaceae</taxon>
        <taxon>Aeromicrobium</taxon>
    </lineage>
</organism>
<dbReference type="GO" id="GO:0005829">
    <property type="term" value="C:cytosol"/>
    <property type="evidence" value="ECO:0007669"/>
    <property type="project" value="TreeGrafter"/>
</dbReference>
<comment type="catalytic activity">
    <reaction evidence="8">
        <text>GTP + succinate + CoA = succinyl-CoA + GDP + phosphate</text>
        <dbReference type="Rhea" id="RHEA:22120"/>
        <dbReference type="ChEBI" id="CHEBI:30031"/>
        <dbReference type="ChEBI" id="CHEBI:37565"/>
        <dbReference type="ChEBI" id="CHEBI:43474"/>
        <dbReference type="ChEBI" id="CHEBI:57287"/>
        <dbReference type="ChEBI" id="CHEBI:57292"/>
        <dbReference type="ChEBI" id="CHEBI:58189"/>
    </reaction>
</comment>
<feature type="binding site" evidence="8">
    <location>
        <position position="191"/>
    </location>
    <ligand>
        <name>Mg(2+)</name>
        <dbReference type="ChEBI" id="CHEBI:18420"/>
    </ligand>
</feature>
<dbReference type="InterPro" id="IPR017866">
    <property type="entry name" value="Succ-CoA_synthase_bsu_CS"/>
</dbReference>
<feature type="binding site" evidence="8">
    <location>
        <position position="94"/>
    </location>
    <ligand>
        <name>ATP</name>
        <dbReference type="ChEBI" id="CHEBI:30616"/>
    </ligand>
</feature>
<dbReference type="PANTHER" id="PTHR11815">
    <property type="entry name" value="SUCCINYL-COA SYNTHETASE BETA CHAIN"/>
    <property type="match status" value="1"/>
</dbReference>
<dbReference type="Gene3D" id="3.30.470.20">
    <property type="entry name" value="ATP-grasp fold, B domain"/>
    <property type="match status" value="1"/>
</dbReference>
<dbReference type="SUPFAM" id="SSF52210">
    <property type="entry name" value="Succinyl-CoA synthetase domains"/>
    <property type="match status" value="1"/>
</dbReference>
<evidence type="ECO:0000256" key="8">
    <source>
        <dbReference type="HAMAP-Rule" id="MF_00558"/>
    </source>
</evidence>
<dbReference type="FunFam" id="3.40.50.261:FF:000007">
    <property type="entry name" value="Succinate--CoA ligase [ADP-forming] subunit beta"/>
    <property type="match status" value="1"/>
</dbReference>